<keyword evidence="2" id="KW-0378">Hydrolase</keyword>
<dbReference type="Pfam" id="PF03372">
    <property type="entry name" value="Exo_endo_phos"/>
    <property type="match status" value="1"/>
</dbReference>
<dbReference type="RefSeq" id="WP_326089322.1">
    <property type="nucleotide sequence ID" value="NZ_JARLKZ010000014.1"/>
</dbReference>
<feature type="domain" description="Endonuclease/exonuclease/phosphatase" evidence="1">
    <location>
        <begin position="15"/>
        <end position="282"/>
    </location>
</feature>
<protein>
    <submittedName>
        <fullName evidence="2">Endonuclease/exonuclease/phosphatase family protein</fullName>
    </submittedName>
</protein>
<keyword evidence="2" id="KW-0540">Nuclease</keyword>
<dbReference type="InterPro" id="IPR050410">
    <property type="entry name" value="CCR4/nocturin_mRNA_transcr"/>
</dbReference>
<evidence type="ECO:0000313" key="3">
    <source>
        <dbReference type="Proteomes" id="UP001344632"/>
    </source>
</evidence>
<name>A0ABU6GQJ1_9BACL</name>
<sequence length="292" mass="33357">MSAEKLNVAHDLRCMSYNIKNAYEMEGENGWISRKELVAGVIRFHRPDLVGMQEVLFNQLEDLQSLLPEYGWVGVGRDDGDKEGEFSCIFYRKNRLKPLRQDTFWLSEHPEEPGSMGWDAACSRVVTWAEFQDTYTGRSIMHFNTHFDHVGQVAVERSAYLILERISELAAGIPSVLTGDFNVTSDSLPYRVLIQQNEPGAALLRDTSAVADYKHFGPAFTFQGFDSREVASRMFPAFLEQQEKHEIEFENPIDFIFVTEQVQVLSYGSITDHYDGKMPSDHFPVVSDIRIL</sequence>
<organism evidence="2 3">
    <name type="scientific">Paenibacillus dokdonensis</name>
    <dbReference type="NCBI Taxonomy" id="2567944"/>
    <lineage>
        <taxon>Bacteria</taxon>
        <taxon>Bacillati</taxon>
        <taxon>Bacillota</taxon>
        <taxon>Bacilli</taxon>
        <taxon>Bacillales</taxon>
        <taxon>Paenibacillaceae</taxon>
        <taxon>Paenibacillus</taxon>
    </lineage>
</organism>
<dbReference type="CDD" id="cd09083">
    <property type="entry name" value="EEP-1"/>
    <property type="match status" value="1"/>
</dbReference>
<dbReference type="Gene3D" id="3.60.10.10">
    <property type="entry name" value="Endonuclease/exonuclease/phosphatase"/>
    <property type="match status" value="1"/>
</dbReference>
<proteinExistence type="predicted"/>
<dbReference type="PANTHER" id="PTHR12121:SF36">
    <property type="entry name" value="ENDONUCLEASE_EXONUCLEASE_PHOSPHATASE DOMAIN-CONTAINING PROTEIN"/>
    <property type="match status" value="1"/>
</dbReference>
<keyword evidence="3" id="KW-1185">Reference proteome</keyword>
<keyword evidence="2" id="KW-0255">Endonuclease</keyword>
<dbReference type="SUPFAM" id="SSF56219">
    <property type="entry name" value="DNase I-like"/>
    <property type="match status" value="1"/>
</dbReference>
<dbReference type="PANTHER" id="PTHR12121">
    <property type="entry name" value="CARBON CATABOLITE REPRESSOR PROTEIN 4"/>
    <property type="match status" value="1"/>
</dbReference>
<dbReference type="GO" id="GO:0004519">
    <property type="term" value="F:endonuclease activity"/>
    <property type="evidence" value="ECO:0007669"/>
    <property type="project" value="UniProtKB-KW"/>
</dbReference>
<evidence type="ECO:0000313" key="2">
    <source>
        <dbReference type="EMBL" id="MEC0241649.1"/>
    </source>
</evidence>
<comment type="caution">
    <text evidence="2">The sequence shown here is derived from an EMBL/GenBank/DDBJ whole genome shotgun (WGS) entry which is preliminary data.</text>
</comment>
<reference evidence="2 3" key="1">
    <citation type="submission" date="2023-03" db="EMBL/GenBank/DDBJ databases">
        <title>Bacillus Genome Sequencing.</title>
        <authorList>
            <person name="Dunlap C."/>
        </authorList>
    </citation>
    <scope>NUCLEOTIDE SEQUENCE [LARGE SCALE GENOMIC DNA]</scope>
    <source>
        <strain evidence="2 3">BD-525</strain>
    </source>
</reference>
<dbReference type="InterPro" id="IPR005135">
    <property type="entry name" value="Endo/exonuclease/phosphatase"/>
</dbReference>
<evidence type="ECO:0000259" key="1">
    <source>
        <dbReference type="Pfam" id="PF03372"/>
    </source>
</evidence>
<dbReference type="EMBL" id="JARLKZ010000014">
    <property type="protein sequence ID" value="MEC0241649.1"/>
    <property type="molecule type" value="Genomic_DNA"/>
</dbReference>
<dbReference type="InterPro" id="IPR036691">
    <property type="entry name" value="Endo/exonu/phosph_ase_sf"/>
</dbReference>
<gene>
    <name evidence="2" type="ORF">P4H66_17670</name>
</gene>
<accession>A0ABU6GQJ1</accession>
<dbReference type="Proteomes" id="UP001344632">
    <property type="component" value="Unassembled WGS sequence"/>
</dbReference>